<dbReference type="SUPFAM" id="SSF53474">
    <property type="entry name" value="alpha/beta-Hydrolases"/>
    <property type="match status" value="1"/>
</dbReference>
<organism evidence="2 3">
    <name type="scientific">Cupriavidus numazuensis</name>
    <dbReference type="NCBI Taxonomy" id="221992"/>
    <lineage>
        <taxon>Bacteria</taxon>
        <taxon>Pseudomonadati</taxon>
        <taxon>Pseudomonadota</taxon>
        <taxon>Betaproteobacteria</taxon>
        <taxon>Burkholderiales</taxon>
        <taxon>Burkholderiaceae</taxon>
        <taxon>Cupriavidus</taxon>
    </lineage>
</organism>
<dbReference type="PANTHER" id="PTHR43798">
    <property type="entry name" value="MONOACYLGLYCEROL LIPASE"/>
    <property type="match status" value="1"/>
</dbReference>
<name>A0ABM8TLM5_9BURK</name>
<feature type="domain" description="Serine aminopeptidase S33" evidence="1">
    <location>
        <begin position="42"/>
        <end position="249"/>
    </location>
</feature>
<dbReference type="EC" id="3.5.1.-" evidence="2"/>
<comment type="caution">
    <text evidence="2">The sequence shown here is derived from an EMBL/GenBank/DDBJ whole genome shotgun (WGS) entry which is preliminary data.</text>
</comment>
<dbReference type="GO" id="GO:0016787">
    <property type="term" value="F:hydrolase activity"/>
    <property type="evidence" value="ECO:0007669"/>
    <property type="project" value="UniProtKB-KW"/>
</dbReference>
<evidence type="ECO:0000313" key="2">
    <source>
        <dbReference type="EMBL" id="CAG2153268.1"/>
    </source>
</evidence>
<reference evidence="2 3" key="1">
    <citation type="submission" date="2021-03" db="EMBL/GenBank/DDBJ databases">
        <authorList>
            <person name="Peeters C."/>
        </authorList>
    </citation>
    <scope>NUCLEOTIDE SEQUENCE [LARGE SCALE GENOMIC DNA]</scope>
    <source>
        <strain evidence="2 3">LMG 26411</strain>
    </source>
</reference>
<proteinExistence type="predicted"/>
<dbReference type="EMBL" id="CAJPVI010000028">
    <property type="protein sequence ID" value="CAG2153268.1"/>
    <property type="molecule type" value="Genomic_DNA"/>
</dbReference>
<gene>
    <name evidence="2" type="primary">rutD_3</name>
    <name evidence="2" type="ORF">LMG26411_04373</name>
</gene>
<protein>
    <submittedName>
        <fullName evidence="2">Aminoacrylate hydrolase RutD</fullName>
        <ecNumber evidence="2">3.5.1.-</ecNumber>
    </submittedName>
</protein>
<evidence type="ECO:0000259" key="1">
    <source>
        <dbReference type="Pfam" id="PF12146"/>
    </source>
</evidence>
<dbReference type="Proteomes" id="UP000672657">
    <property type="component" value="Unassembled WGS sequence"/>
</dbReference>
<accession>A0ABM8TLM5</accession>
<dbReference type="RefSeq" id="WP_211955354.1">
    <property type="nucleotide sequence ID" value="NZ_CAJPVI010000028.1"/>
</dbReference>
<keyword evidence="3" id="KW-1185">Reference proteome</keyword>
<dbReference type="Pfam" id="PF12146">
    <property type="entry name" value="Hydrolase_4"/>
    <property type="match status" value="1"/>
</dbReference>
<dbReference type="Gene3D" id="3.40.50.1820">
    <property type="entry name" value="alpha/beta hydrolase"/>
    <property type="match status" value="1"/>
</dbReference>
<keyword evidence="2" id="KW-0378">Hydrolase</keyword>
<sequence>MSTDIAVPAVMGANCPAAEKMDWLEVNGVSLRYSRHAGAGPLLVLIHEMGGTLESWDAVCKSLGESVNWLRYDTRGAGGSEKLNGSVALDDHVDDLHALLEALDERRPLILVGVAVGAAIALRFAARNADRVVRVVGLAPACGVIPAKQASTLALAARLREYGMRTAYPALFELGWPSNFAGEGAQNLLQRTRYLRRSLANDASSFAYVLEMLAGTDLAGDLAELSTEVTLIAGYHDALRPPGDIAKLAALGRSIAFGTVASGHFMPVQSPGLVSTLLRHRALGGAPLAQVLAALG</sequence>
<dbReference type="InterPro" id="IPR050266">
    <property type="entry name" value="AB_hydrolase_sf"/>
</dbReference>
<evidence type="ECO:0000313" key="3">
    <source>
        <dbReference type="Proteomes" id="UP000672657"/>
    </source>
</evidence>
<dbReference type="InterPro" id="IPR029058">
    <property type="entry name" value="AB_hydrolase_fold"/>
</dbReference>
<dbReference type="InterPro" id="IPR022742">
    <property type="entry name" value="Hydrolase_4"/>
</dbReference>